<dbReference type="PANTHER" id="PTHR43999">
    <property type="entry name" value="DNAJ HOMOLOG SUBFAMILY C MEMBER 2"/>
    <property type="match status" value="1"/>
</dbReference>
<feature type="domain" description="SANT" evidence="12">
    <location>
        <begin position="571"/>
        <end position="621"/>
    </location>
</feature>
<organism evidence="13 14">
    <name type="scientific">Armadillidium nasatum</name>
    <dbReference type="NCBI Taxonomy" id="96803"/>
    <lineage>
        <taxon>Eukaryota</taxon>
        <taxon>Metazoa</taxon>
        <taxon>Ecdysozoa</taxon>
        <taxon>Arthropoda</taxon>
        <taxon>Crustacea</taxon>
        <taxon>Multicrustacea</taxon>
        <taxon>Malacostraca</taxon>
        <taxon>Eumalacostraca</taxon>
        <taxon>Peracarida</taxon>
        <taxon>Isopoda</taxon>
        <taxon>Oniscidea</taxon>
        <taxon>Crinocheta</taxon>
        <taxon>Armadillidiidae</taxon>
        <taxon>Armadillidium</taxon>
    </lineage>
</organism>
<dbReference type="SMART" id="SM00717">
    <property type="entry name" value="SANT"/>
    <property type="match status" value="2"/>
</dbReference>
<comment type="subcellular location">
    <subcellularLocation>
        <location evidence="2">Cytoplasm</location>
    </subcellularLocation>
    <subcellularLocation>
        <location evidence="1">Nucleus</location>
    </subcellularLocation>
</comment>
<dbReference type="PROSITE" id="PS50076">
    <property type="entry name" value="DNAJ_2"/>
    <property type="match status" value="1"/>
</dbReference>
<dbReference type="GO" id="GO:0051083">
    <property type="term" value="P:'de novo' cotranslational protein folding"/>
    <property type="evidence" value="ECO:0007669"/>
    <property type="project" value="InterPro"/>
</dbReference>
<keyword evidence="8" id="KW-0175">Coiled coil</keyword>
<dbReference type="InterPro" id="IPR017884">
    <property type="entry name" value="SANT_dom"/>
</dbReference>
<evidence type="ECO:0000256" key="3">
    <source>
        <dbReference type="ARBA" id="ARBA00022490"/>
    </source>
</evidence>
<dbReference type="InterPro" id="IPR042569">
    <property type="entry name" value="RAC_head_sf"/>
</dbReference>
<dbReference type="Pfam" id="PF21884">
    <property type="entry name" value="ZUO1-like_ZHD"/>
    <property type="match status" value="1"/>
</dbReference>
<name>A0A5N5TC88_9CRUS</name>
<evidence type="ECO:0000256" key="1">
    <source>
        <dbReference type="ARBA" id="ARBA00004123"/>
    </source>
</evidence>
<dbReference type="InterPro" id="IPR044634">
    <property type="entry name" value="Zuotin/DnaJC2"/>
</dbReference>
<gene>
    <name evidence="13" type="primary">Dnajc2</name>
    <name evidence="13" type="ORF">Anas_08195</name>
</gene>
<dbReference type="InterPro" id="IPR001005">
    <property type="entry name" value="SANT/Myb"/>
</dbReference>
<keyword evidence="3" id="KW-0963">Cytoplasm</keyword>
<feature type="domain" description="J" evidence="10">
    <location>
        <begin position="95"/>
        <end position="167"/>
    </location>
</feature>
<evidence type="ECO:0000256" key="7">
    <source>
        <dbReference type="ARBA" id="ARBA00023242"/>
    </source>
</evidence>
<evidence type="ECO:0000313" key="13">
    <source>
        <dbReference type="EMBL" id="KAB7503867.1"/>
    </source>
</evidence>
<dbReference type="InterPro" id="IPR036869">
    <property type="entry name" value="J_dom_sf"/>
</dbReference>
<proteinExistence type="predicted"/>
<dbReference type="GO" id="GO:0006450">
    <property type="term" value="P:regulation of translational fidelity"/>
    <property type="evidence" value="ECO:0007669"/>
    <property type="project" value="InterPro"/>
</dbReference>
<dbReference type="PANTHER" id="PTHR43999:SF1">
    <property type="entry name" value="DNAJ HOMOLOG SUBFAMILY C MEMBER 2"/>
    <property type="match status" value="1"/>
</dbReference>
<dbReference type="PROSITE" id="PS51293">
    <property type="entry name" value="SANT"/>
    <property type="match status" value="1"/>
</dbReference>
<protein>
    <submittedName>
        <fullName evidence="13">DnaJ-like protein subfamily C member 2</fullName>
    </submittedName>
</protein>
<evidence type="ECO:0000259" key="10">
    <source>
        <dbReference type="PROSITE" id="PS50076"/>
    </source>
</evidence>
<sequence length="634" mass="73161">MTAEMEVDESPRPSIIINIKRKLSNLVQVEVEPVGKWFHNHQISRGKVHHHSAGGGNVSDEEPSEEDDDDVPDVEIEDDIRFLRSLDPADWKNQDHYAVLGLKKYRYKASDDDIKKAYRSMVLKHHPDKRKGAGEEIREDDDYFTCITKAYEIIGVPSKRRAYDSVDSEFDNEIPTPNAVKKKDFFEVLDLFLKGMQGGPQGSMSLLWGSRTIAKKRVIFFSPVVLSETGFYNFWFDFDSWREFSSWMKGEGKGTNREERRWIEKQNKAERARRKKEETARIRRLVDMCYNADPRIIKFKEEEKERKLAIKKAKQDSIRQRIEEEEKLKKAEEERLRLEREAEEAQLKAKMEAEKKEREAIKKALKKERKTLRVICKDHNYYTEDDSERVQLMTDVEYLCEALQSADLRVLNEQLSQNGRDINEGKNLLLKHVATVKAKVQQERDQTGKTSKSTGSGGRDSNSTKNWAADDIQLLIKAVNLFPAGTSRRWDVVAEYLNQHSTVNQNRIAKEVLNKAKELQNSDQQMKDAAKKNAFQAMEKNSSANSACNESKPSLRLESPQEMLGVNLTPWSADEQRLLEQALKTYPASTGDRWDRIADCVPNRSKKDCMKRYKELVEMVKAKKAAQAAASSKK</sequence>
<dbReference type="InterPro" id="IPR032003">
    <property type="entry name" value="RAC_head"/>
</dbReference>
<dbReference type="GO" id="GO:0005634">
    <property type="term" value="C:nucleus"/>
    <property type="evidence" value="ECO:0007669"/>
    <property type="project" value="UniProtKB-SubCell"/>
</dbReference>
<feature type="region of interest" description="Disordered" evidence="9">
    <location>
        <begin position="439"/>
        <end position="465"/>
    </location>
</feature>
<dbReference type="SUPFAM" id="SSF46565">
    <property type="entry name" value="Chaperone J-domain"/>
    <property type="match status" value="1"/>
</dbReference>
<keyword evidence="14" id="KW-1185">Reference proteome</keyword>
<dbReference type="SUPFAM" id="SSF46689">
    <property type="entry name" value="Homeodomain-like"/>
    <property type="match status" value="2"/>
</dbReference>
<dbReference type="FunFam" id="1.10.10.60:FF:000180">
    <property type="entry name" value="DnaJ (Hsp40) homolog, subfamily C, member 2"/>
    <property type="match status" value="1"/>
</dbReference>
<evidence type="ECO:0000256" key="2">
    <source>
        <dbReference type="ARBA" id="ARBA00004496"/>
    </source>
</evidence>
<keyword evidence="5" id="KW-0010">Activator</keyword>
<dbReference type="Gene3D" id="1.10.8.840">
    <property type="entry name" value="Ribosome-associated complex head domain"/>
    <property type="match status" value="1"/>
</dbReference>
<evidence type="ECO:0000256" key="6">
    <source>
        <dbReference type="ARBA" id="ARBA00023186"/>
    </source>
</evidence>
<comment type="caution">
    <text evidence="13">The sequence shown here is derived from an EMBL/GenBank/DDBJ whole genome shotgun (WGS) entry which is preliminary data.</text>
</comment>
<accession>A0A5N5TC88</accession>
<dbReference type="Pfam" id="PF00249">
    <property type="entry name" value="Myb_DNA-binding"/>
    <property type="match status" value="1"/>
</dbReference>
<evidence type="ECO:0000256" key="4">
    <source>
        <dbReference type="ARBA" id="ARBA00022737"/>
    </source>
</evidence>
<dbReference type="AlphaFoldDB" id="A0A5N5TC88"/>
<dbReference type="PRINTS" id="PR00625">
    <property type="entry name" value="JDOMAIN"/>
</dbReference>
<evidence type="ECO:0000259" key="11">
    <source>
        <dbReference type="PROSITE" id="PS50090"/>
    </source>
</evidence>
<evidence type="ECO:0000256" key="5">
    <source>
        <dbReference type="ARBA" id="ARBA00023159"/>
    </source>
</evidence>
<evidence type="ECO:0000259" key="12">
    <source>
        <dbReference type="PROSITE" id="PS51293"/>
    </source>
</evidence>
<evidence type="ECO:0000256" key="9">
    <source>
        <dbReference type="SAM" id="MobiDB-lite"/>
    </source>
</evidence>
<feature type="domain" description="Myb-like" evidence="11">
    <location>
        <begin position="570"/>
        <end position="617"/>
    </location>
</feature>
<dbReference type="PROSITE" id="PS50090">
    <property type="entry name" value="MYB_LIKE"/>
    <property type="match status" value="1"/>
</dbReference>
<feature type="region of interest" description="Disordered" evidence="9">
    <location>
        <begin position="45"/>
        <end position="71"/>
    </location>
</feature>
<dbReference type="InterPro" id="IPR001623">
    <property type="entry name" value="DnaJ_domain"/>
</dbReference>
<keyword evidence="7" id="KW-0539">Nucleus</keyword>
<evidence type="ECO:0000313" key="14">
    <source>
        <dbReference type="Proteomes" id="UP000326759"/>
    </source>
</evidence>
<feature type="compositionally biased region" description="Acidic residues" evidence="9">
    <location>
        <begin position="59"/>
        <end position="71"/>
    </location>
</feature>
<dbReference type="Pfam" id="PF16717">
    <property type="entry name" value="RAC_head"/>
    <property type="match status" value="1"/>
</dbReference>
<dbReference type="EMBL" id="SEYY01004268">
    <property type="protein sequence ID" value="KAB7503867.1"/>
    <property type="molecule type" value="Genomic_DNA"/>
</dbReference>
<keyword evidence="4" id="KW-0677">Repeat</keyword>
<reference evidence="13 14" key="1">
    <citation type="journal article" date="2019" name="PLoS Biol.">
        <title>Sex chromosomes control vertical transmission of feminizing Wolbachia symbionts in an isopod.</title>
        <authorList>
            <person name="Becking T."/>
            <person name="Chebbi M.A."/>
            <person name="Giraud I."/>
            <person name="Moumen B."/>
            <person name="Laverre T."/>
            <person name="Caubet Y."/>
            <person name="Peccoud J."/>
            <person name="Gilbert C."/>
            <person name="Cordaux R."/>
        </authorList>
    </citation>
    <scope>NUCLEOTIDE SEQUENCE [LARGE SCALE GENOMIC DNA]</scope>
    <source>
        <strain evidence="13">ANa2</strain>
        <tissue evidence="13">Whole body excluding digestive tract and cuticle</tissue>
    </source>
</reference>
<dbReference type="GO" id="GO:0030544">
    <property type="term" value="F:Hsp70 protein binding"/>
    <property type="evidence" value="ECO:0007669"/>
    <property type="project" value="InterPro"/>
</dbReference>
<dbReference type="SMART" id="SM00271">
    <property type="entry name" value="DnaJ"/>
    <property type="match status" value="1"/>
</dbReference>
<evidence type="ECO:0000256" key="8">
    <source>
        <dbReference type="SAM" id="Coils"/>
    </source>
</evidence>
<dbReference type="Pfam" id="PF00226">
    <property type="entry name" value="DnaJ"/>
    <property type="match status" value="1"/>
</dbReference>
<keyword evidence="6" id="KW-0143">Chaperone</keyword>
<dbReference type="GO" id="GO:0043022">
    <property type="term" value="F:ribosome binding"/>
    <property type="evidence" value="ECO:0007669"/>
    <property type="project" value="InterPro"/>
</dbReference>
<dbReference type="Gene3D" id="1.10.287.110">
    <property type="entry name" value="DnaJ domain"/>
    <property type="match status" value="1"/>
</dbReference>
<dbReference type="Gene3D" id="1.10.10.60">
    <property type="entry name" value="Homeodomain-like"/>
    <property type="match status" value="2"/>
</dbReference>
<dbReference type="GO" id="GO:0005829">
    <property type="term" value="C:cytosol"/>
    <property type="evidence" value="ECO:0007669"/>
    <property type="project" value="TreeGrafter"/>
</dbReference>
<feature type="coiled-coil region" evidence="8">
    <location>
        <begin position="314"/>
        <end position="371"/>
    </location>
</feature>
<dbReference type="OrthoDB" id="1690618at2759"/>
<dbReference type="InterPro" id="IPR009057">
    <property type="entry name" value="Homeodomain-like_sf"/>
</dbReference>
<dbReference type="CDD" id="cd00167">
    <property type="entry name" value="SANT"/>
    <property type="match status" value="1"/>
</dbReference>
<dbReference type="CDD" id="cd06257">
    <property type="entry name" value="DnaJ"/>
    <property type="match status" value="1"/>
</dbReference>
<dbReference type="Proteomes" id="UP000326759">
    <property type="component" value="Unassembled WGS sequence"/>
</dbReference>
<dbReference type="InterPro" id="IPR054076">
    <property type="entry name" value="ZUO1-like_ZHD"/>
</dbReference>
<dbReference type="Pfam" id="PF23082">
    <property type="entry name" value="Myb_DNA-binding_2"/>
    <property type="match status" value="1"/>
</dbReference>